<accession>A0A316B534</accession>
<feature type="domain" description="DUF5017" evidence="1">
    <location>
        <begin position="18"/>
        <end position="197"/>
    </location>
</feature>
<dbReference type="InterPro" id="IPR032185">
    <property type="entry name" value="DUF5017"/>
</dbReference>
<proteinExistence type="predicted"/>
<keyword evidence="3" id="KW-1185">Reference proteome</keyword>
<dbReference type="OrthoDB" id="1082472at2"/>
<dbReference type="RefSeq" id="WP_109674891.1">
    <property type="nucleotide sequence ID" value="NZ_QGDT01000006.1"/>
</dbReference>
<evidence type="ECO:0000313" key="2">
    <source>
        <dbReference type="EMBL" id="PWJ57747.1"/>
    </source>
</evidence>
<dbReference type="PROSITE" id="PS51257">
    <property type="entry name" value="PROKAR_LIPOPROTEIN"/>
    <property type="match status" value="1"/>
</dbReference>
<reference evidence="2 3" key="1">
    <citation type="submission" date="2018-03" db="EMBL/GenBank/DDBJ databases">
        <title>Genomic Encyclopedia of Archaeal and Bacterial Type Strains, Phase II (KMG-II): from individual species to whole genera.</title>
        <authorList>
            <person name="Goeker M."/>
        </authorList>
    </citation>
    <scope>NUCLEOTIDE SEQUENCE [LARGE SCALE GENOMIC DNA]</scope>
    <source>
        <strain evidence="2 3">DSM 100346</strain>
    </source>
</reference>
<dbReference type="Proteomes" id="UP000245880">
    <property type="component" value="Unassembled WGS sequence"/>
</dbReference>
<organism evidence="2 3">
    <name type="scientific">Dyadobacter jejuensis</name>
    <dbReference type="NCBI Taxonomy" id="1082580"/>
    <lineage>
        <taxon>Bacteria</taxon>
        <taxon>Pseudomonadati</taxon>
        <taxon>Bacteroidota</taxon>
        <taxon>Cytophagia</taxon>
        <taxon>Cytophagales</taxon>
        <taxon>Spirosomataceae</taxon>
        <taxon>Dyadobacter</taxon>
    </lineage>
</organism>
<protein>
    <submittedName>
        <fullName evidence="2">Uncharacterized protein DUF5017</fullName>
    </submittedName>
</protein>
<dbReference type="EMBL" id="QGDT01000006">
    <property type="protein sequence ID" value="PWJ57747.1"/>
    <property type="molecule type" value="Genomic_DNA"/>
</dbReference>
<gene>
    <name evidence="2" type="ORF">CLV98_106219</name>
</gene>
<evidence type="ECO:0000313" key="3">
    <source>
        <dbReference type="Proteomes" id="UP000245880"/>
    </source>
</evidence>
<name>A0A316B534_9BACT</name>
<dbReference type="Pfam" id="PF16409">
    <property type="entry name" value="DUF5017"/>
    <property type="match status" value="1"/>
</dbReference>
<sequence>MKNILKITMAVASLTVGACSVDKVALPELQVTTEKVSYKVGEVVNFNFEGNPDRIYFFSGELGKRHEFAGRATADGTPQLQFSTLRENGKQEGSLRLMLSTDFPGITVGDYEATQKSITEASWTDITGPATLSTGTKVSSGALDLSEYAQEGQPVFIGFKYLATPGSIQNKWTISDLTLKNVLSDGTSYTLANMTNTAISNYGVSTNYSPGWASYWISSGYTWGLSSNRLIITGATSAANATLPAESWTLMGPVDLTKVTPDVGQHLKGLDTRLENYEYSYSAPGTYNATFVAASTNVYGDREVVRTVQITITE</sequence>
<evidence type="ECO:0000259" key="1">
    <source>
        <dbReference type="Pfam" id="PF16409"/>
    </source>
</evidence>
<comment type="caution">
    <text evidence="2">The sequence shown here is derived from an EMBL/GenBank/DDBJ whole genome shotgun (WGS) entry which is preliminary data.</text>
</comment>
<dbReference type="AlphaFoldDB" id="A0A316B534"/>